<dbReference type="RefSeq" id="WP_042464045.1">
    <property type="nucleotide sequence ID" value="NZ_CP015421.1"/>
</dbReference>
<dbReference type="KEGG" id="rsu:NHU_03288"/>
<evidence type="ECO:0000313" key="2">
    <source>
        <dbReference type="EMBL" id="BAQ68823.1"/>
    </source>
</evidence>
<accession>A0A0D6B5K5</accession>
<dbReference type="Gene3D" id="2.40.30.170">
    <property type="match status" value="1"/>
</dbReference>
<protein>
    <submittedName>
        <fullName evidence="3">GAF domain protein</fullName>
    </submittedName>
</protein>
<evidence type="ECO:0000313" key="3">
    <source>
        <dbReference type="EMBL" id="BAQ70428.1"/>
    </source>
</evidence>
<dbReference type="Proteomes" id="UP000064912">
    <property type="component" value="Chromosome"/>
</dbReference>
<organism evidence="3 4">
    <name type="scientific">Rhodovulum sulfidophilum</name>
    <name type="common">Rhodobacter sulfidophilus</name>
    <dbReference type="NCBI Taxonomy" id="35806"/>
    <lineage>
        <taxon>Bacteria</taxon>
        <taxon>Pseudomonadati</taxon>
        <taxon>Pseudomonadota</taxon>
        <taxon>Alphaproteobacteria</taxon>
        <taxon>Rhodobacterales</taxon>
        <taxon>Paracoccaceae</taxon>
        <taxon>Rhodovulum</taxon>
    </lineage>
</organism>
<dbReference type="EMBL" id="AP014800">
    <property type="protein sequence ID" value="BAQ70428.1"/>
    <property type="molecule type" value="Genomic_DNA"/>
</dbReference>
<dbReference type="AlphaFoldDB" id="A0A0D6B5K5"/>
<dbReference type="eggNOG" id="COG0845">
    <property type="taxonomic scope" value="Bacteria"/>
</dbReference>
<gene>
    <name evidence="2" type="ORF">NHU_01667</name>
    <name evidence="3" type="ORF">NHU_03288</name>
</gene>
<dbReference type="PANTHER" id="PTHR30097">
    <property type="entry name" value="CATION EFFLUX SYSTEM PROTEIN CUSB"/>
    <property type="match status" value="1"/>
</dbReference>
<dbReference type="Gene3D" id="2.40.50.100">
    <property type="match status" value="1"/>
</dbReference>
<dbReference type="GO" id="GO:0060003">
    <property type="term" value="P:copper ion export"/>
    <property type="evidence" value="ECO:0007669"/>
    <property type="project" value="TreeGrafter"/>
</dbReference>
<dbReference type="PANTHER" id="PTHR30097:SF4">
    <property type="entry name" value="SLR6042 PROTEIN"/>
    <property type="match status" value="1"/>
</dbReference>
<dbReference type="InterPro" id="IPR051909">
    <property type="entry name" value="MFP_Cation_Efflux"/>
</dbReference>
<dbReference type="PATRIC" id="fig|35806.4.peg.1720"/>
<dbReference type="EMBL" id="AP014800">
    <property type="protein sequence ID" value="BAQ68823.1"/>
    <property type="molecule type" value="Genomic_DNA"/>
</dbReference>
<dbReference type="SUPFAM" id="SSF111369">
    <property type="entry name" value="HlyD-like secretion proteins"/>
    <property type="match status" value="1"/>
</dbReference>
<name>A0A0D6B5K5_RHOSU</name>
<dbReference type="KEGG" id="rsu:NHU_01667"/>
<reference evidence="3 4" key="1">
    <citation type="submission" date="2015-02" db="EMBL/GenBank/DDBJ databases">
        <title>Genome sequene of Rhodovulum sulfidophilum DSM 2351.</title>
        <authorList>
            <person name="Nagao N."/>
        </authorList>
    </citation>
    <scope>NUCLEOTIDE SEQUENCE [LARGE SCALE GENOMIC DNA]</scope>
    <source>
        <strain evidence="3 4">DSM 2351</strain>
    </source>
</reference>
<keyword evidence="1" id="KW-0813">Transport</keyword>
<dbReference type="GO" id="GO:0030313">
    <property type="term" value="C:cell envelope"/>
    <property type="evidence" value="ECO:0007669"/>
    <property type="project" value="TreeGrafter"/>
</dbReference>
<sequence>MFGSPRAILWLGGSGELRTLFGALPEDIAQETLETLKGEKPVIRRLGDRLLALVPVMRAGTAAGHAVWLFDRVPPVTELPALLEELRGLSAAFAPAAVEGDAAPGKQLALPIALSRLGEGTKLKADGVAATVADACVEAGICSAALVVPCTASDGLAGVGRVSASDRGFDAHADEIRQIVASYRPEADRRPDPRRIAAADLDEAVFDAALIGEMLGAGALLLDLPPRGQAGTALILLDPAPGADVAGLADLVSVASRRPSGRGRSRRAKVLRGGMAAIGVALAVWLALPAPLRITATALSGASHAQSVALPFEAFIREMRVEVGHHVEKGDPIAVFTAPDLEEKAAQADLQLSIEQVNAQAALSQNDYGAYVMSEQKQQALRRQIDQLGRRIEQLRVTAPVSGQVIATLGSGVSGRHVPTGTEIVAIQPDDDFNVALTVSRVDAPLVAQGQSGEVYFRGLAGRTWPLTVTTPVAVTRDMETETEHLTAWAHIDAPGEGRLFVGLSGFAKVEVGRTVRAYAYSRYVLEFLKVKAWTWFGFHL</sequence>
<evidence type="ECO:0000256" key="1">
    <source>
        <dbReference type="ARBA" id="ARBA00022448"/>
    </source>
</evidence>
<dbReference type="GO" id="GO:0015679">
    <property type="term" value="P:plasma membrane copper ion transport"/>
    <property type="evidence" value="ECO:0007669"/>
    <property type="project" value="TreeGrafter"/>
</dbReference>
<proteinExistence type="predicted"/>
<dbReference type="GeneID" id="93541088"/>
<evidence type="ECO:0000313" key="4">
    <source>
        <dbReference type="Proteomes" id="UP000064912"/>
    </source>
</evidence>